<feature type="transmembrane region" description="Helical" evidence="10">
    <location>
        <begin position="44"/>
        <end position="66"/>
    </location>
</feature>
<evidence type="ECO:0000256" key="7">
    <source>
        <dbReference type="ARBA" id="ARBA00035120"/>
    </source>
</evidence>
<keyword evidence="10" id="KW-0915">Sodium</keyword>
<keyword evidence="5 10" id="KW-0472">Membrane</keyword>
<dbReference type="PANTHER" id="PTHR28259:SF1">
    <property type="entry name" value="FLUORIDE EXPORT PROTEIN 1-RELATED"/>
    <property type="match status" value="1"/>
</dbReference>
<keyword evidence="6 10" id="KW-0407">Ion channel</keyword>
<feature type="transmembrane region" description="Helical" evidence="10">
    <location>
        <begin position="78"/>
        <end position="96"/>
    </location>
</feature>
<gene>
    <name evidence="10" type="primary">fluC</name>
    <name evidence="10" type="synonym">crcB</name>
    <name evidence="11" type="ORF">ACFPK1_29400</name>
</gene>
<dbReference type="HAMAP" id="MF_00454">
    <property type="entry name" value="FluC"/>
    <property type="match status" value="1"/>
</dbReference>
<evidence type="ECO:0000256" key="10">
    <source>
        <dbReference type="HAMAP-Rule" id="MF_00454"/>
    </source>
</evidence>
<evidence type="ECO:0000256" key="3">
    <source>
        <dbReference type="ARBA" id="ARBA00022692"/>
    </source>
</evidence>
<evidence type="ECO:0000256" key="1">
    <source>
        <dbReference type="ARBA" id="ARBA00004651"/>
    </source>
</evidence>
<evidence type="ECO:0000256" key="5">
    <source>
        <dbReference type="ARBA" id="ARBA00023136"/>
    </source>
</evidence>
<keyword evidence="10" id="KW-0406">Ion transport</keyword>
<dbReference type="EMBL" id="JBHSKG010000023">
    <property type="protein sequence ID" value="MFC5142376.1"/>
    <property type="molecule type" value="Genomic_DNA"/>
</dbReference>
<dbReference type="RefSeq" id="WP_378024499.1">
    <property type="nucleotide sequence ID" value="NZ_JBHSKG010000023.1"/>
</dbReference>
<evidence type="ECO:0000313" key="12">
    <source>
        <dbReference type="Proteomes" id="UP001596175"/>
    </source>
</evidence>
<feature type="transmembrane region" description="Helical" evidence="10">
    <location>
        <begin position="12"/>
        <end position="32"/>
    </location>
</feature>
<name>A0ABV9ZLV9_9PSEU</name>
<feature type="binding site" evidence="10">
    <location>
        <position position="89"/>
    </location>
    <ligand>
        <name>Na(+)</name>
        <dbReference type="ChEBI" id="CHEBI:29101"/>
        <note>structural</note>
    </ligand>
</feature>
<dbReference type="Pfam" id="PF02537">
    <property type="entry name" value="CRCB"/>
    <property type="match status" value="1"/>
</dbReference>
<reference evidence="12" key="1">
    <citation type="journal article" date="2019" name="Int. J. Syst. Evol. Microbiol.">
        <title>The Global Catalogue of Microorganisms (GCM) 10K type strain sequencing project: providing services to taxonomists for standard genome sequencing and annotation.</title>
        <authorList>
            <consortium name="The Broad Institute Genomics Platform"/>
            <consortium name="The Broad Institute Genome Sequencing Center for Infectious Disease"/>
            <person name="Wu L."/>
            <person name="Ma J."/>
        </authorList>
    </citation>
    <scope>NUCLEOTIDE SEQUENCE [LARGE SCALE GENOMIC DNA]</scope>
    <source>
        <strain evidence="12">XZYJ18</strain>
    </source>
</reference>
<accession>A0ABV9ZLV9</accession>
<comment type="catalytic activity">
    <reaction evidence="8">
        <text>fluoride(in) = fluoride(out)</text>
        <dbReference type="Rhea" id="RHEA:76159"/>
        <dbReference type="ChEBI" id="CHEBI:17051"/>
    </reaction>
    <physiologicalReaction direction="left-to-right" evidence="8">
        <dbReference type="Rhea" id="RHEA:76160"/>
    </physiologicalReaction>
</comment>
<evidence type="ECO:0000256" key="9">
    <source>
        <dbReference type="ARBA" id="ARBA00049940"/>
    </source>
</evidence>
<comment type="subcellular location">
    <subcellularLocation>
        <location evidence="1 10">Cell membrane</location>
        <topology evidence="1 10">Multi-pass membrane protein</topology>
    </subcellularLocation>
</comment>
<keyword evidence="10" id="KW-0813">Transport</keyword>
<dbReference type="PANTHER" id="PTHR28259">
    <property type="entry name" value="FLUORIDE EXPORT PROTEIN 1-RELATED"/>
    <property type="match status" value="1"/>
</dbReference>
<evidence type="ECO:0000256" key="6">
    <source>
        <dbReference type="ARBA" id="ARBA00023303"/>
    </source>
</evidence>
<keyword evidence="10" id="KW-0479">Metal-binding</keyword>
<keyword evidence="3 10" id="KW-0812">Transmembrane</keyword>
<keyword evidence="12" id="KW-1185">Reference proteome</keyword>
<proteinExistence type="inferred from homology"/>
<feature type="transmembrane region" description="Helical" evidence="10">
    <location>
        <begin position="108"/>
        <end position="131"/>
    </location>
</feature>
<keyword evidence="4 10" id="KW-1133">Transmembrane helix</keyword>
<feature type="binding site" evidence="10">
    <location>
        <position position="86"/>
    </location>
    <ligand>
        <name>Na(+)</name>
        <dbReference type="ChEBI" id="CHEBI:29101"/>
        <note>structural</note>
    </ligand>
</feature>
<comment type="similarity">
    <text evidence="7 10">Belongs to the fluoride channel Fluc/FEX (TC 1.A.43) family.</text>
</comment>
<sequence>MSGPPTTVLRGQGPAVAAVAAGGILGSLARWAVGLALPTAPGGFPWGTVGINVLGSLLMGVLVVVVTEVRAAHPLARPFLGTGVLGGFTTFSTFAVDAQTLLLGGHRATALAALGATIVGAVGACALAMAVTRRVTR</sequence>
<protein>
    <recommendedName>
        <fullName evidence="10">Fluoride-specific ion channel FluC</fullName>
    </recommendedName>
</protein>
<comment type="activity regulation">
    <text evidence="10">Na(+) is not transported, but it plays an essential structural role and its presence is essential for fluoride channel function.</text>
</comment>
<organism evidence="11 12">
    <name type="scientific">Actinomycetospora rhizophila</name>
    <dbReference type="NCBI Taxonomy" id="1416876"/>
    <lineage>
        <taxon>Bacteria</taxon>
        <taxon>Bacillati</taxon>
        <taxon>Actinomycetota</taxon>
        <taxon>Actinomycetes</taxon>
        <taxon>Pseudonocardiales</taxon>
        <taxon>Pseudonocardiaceae</taxon>
        <taxon>Actinomycetospora</taxon>
    </lineage>
</organism>
<evidence type="ECO:0000313" key="11">
    <source>
        <dbReference type="EMBL" id="MFC5142376.1"/>
    </source>
</evidence>
<evidence type="ECO:0000256" key="2">
    <source>
        <dbReference type="ARBA" id="ARBA00022475"/>
    </source>
</evidence>
<keyword evidence="2 10" id="KW-1003">Cell membrane</keyword>
<dbReference type="Proteomes" id="UP001596175">
    <property type="component" value="Unassembled WGS sequence"/>
</dbReference>
<comment type="function">
    <text evidence="9 10">Fluoride-specific ion channel. Important for reducing fluoride concentration in the cell, thus reducing its toxicity.</text>
</comment>
<evidence type="ECO:0000256" key="8">
    <source>
        <dbReference type="ARBA" id="ARBA00035585"/>
    </source>
</evidence>
<evidence type="ECO:0000256" key="4">
    <source>
        <dbReference type="ARBA" id="ARBA00022989"/>
    </source>
</evidence>
<dbReference type="InterPro" id="IPR003691">
    <property type="entry name" value="FluC"/>
</dbReference>
<comment type="caution">
    <text evidence="11">The sequence shown here is derived from an EMBL/GenBank/DDBJ whole genome shotgun (WGS) entry which is preliminary data.</text>
</comment>